<dbReference type="Proteomes" id="UP001160148">
    <property type="component" value="Unassembled WGS sequence"/>
</dbReference>
<organism evidence="1 2">
    <name type="scientific">Macrosiphum euphorbiae</name>
    <name type="common">potato aphid</name>
    <dbReference type="NCBI Taxonomy" id="13131"/>
    <lineage>
        <taxon>Eukaryota</taxon>
        <taxon>Metazoa</taxon>
        <taxon>Ecdysozoa</taxon>
        <taxon>Arthropoda</taxon>
        <taxon>Hexapoda</taxon>
        <taxon>Insecta</taxon>
        <taxon>Pterygota</taxon>
        <taxon>Neoptera</taxon>
        <taxon>Paraneoptera</taxon>
        <taxon>Hemiptera</taxon>
        <taxon>Sternorrhyncha</taxon>
        <taxon>Aphidomorpha</taxon>
        <taxon>Aphidoidea</taxon>
        <taxon>Aphididae</taxon>
        <taxon>Macrosiphini</taxon>
        <taxon>Macrosiphum</taxon>
    </lineage>
</organism>
<comment type="caution">
    <text evidence="1">The sequence shown here is derived from an EMBL/GenBank/DDBJ whole genome shotgun (WGS) entry which is preliminary data.</text>
</comment>
<reference evidence="1 2" key="1">
    <citation type="submission" date="2023-01" db="EMBL/GenBank/DDBJ databases">
        <authorList>
            <person name="Whitehead M."/>
        </authorList>
    </citation>
    <scope>NUCLEOTIDE SEQUENCE [LARGE SCALE GENOMIC DNA]</scope>
</reference>
<name>A0AAV0XT30_9HEMI</name>
<evidence type="ECO:0000313" key="2">
    <source>
        <dbReference type="Proteomes" id="UP001160148"/>
    </source>
</evidence>
<gene>
    <name evidence="1" type="ORF">MEUPH1_LOCUS24890</name>
</gene>
<protein>
    <submittedName>
        <fullName evidence="1">Uncharacterized protein</fullName>
    </submittedName>
</protein>
<sequence length="87" mass="9712">MTGRDSANELVELQRELIIVLQGVPAEHCVTRLPLQDHLEMDIKFLGVSYNATKDTFSIQTHATETVKQLTKRQLLGEVASVYDPCG</sequence>
<dbReference type="EMBL" id="CARXXK010000560">
    <property type="protein sequence ID" value="CAI6370809.1"/>
    <property type="molecule type" value="Genomic_DNA"/>
</dbReference>
<keyword evidence="2" id="KW-1185">Reference proteome</keyword>
<evidence type="ECO:0000313" key="1">
    <source>
        <dbReference type="EMBL" id="CAI6370809.1"/>
    </source>
</evidence>
<proteinExistence type="predicted"/>
<accession>A0AAV0XT30</accession>
<dbReference type="AlphaFoldDB" id="A0AAV0XT30"/>